<feature type="domain" description="PNPLA" evidence="3">
    <location>
        <begin position="8"/>
        <end position="206"/>
    </location>
</feature>
<evidence type="ECO:0000256" key="2">
    <source>
        <dbReference type="PROSITE-ProRule" id="PRU01161"/>
    </source>
</evidence>
<dbReference type="SUPFAM" id="SSF52151">
    <property type="entry name" value="FabD/lysophospholipase-like"/>
    <property type="match status" value="1"/>
</dbReference>
<gene>
    <name evidence="4" type="ORF">FHX33_003002</name>
</gene>
<accession>A0A7W4UXZ7</accession>
<name>A0A7W4UXZ7_LEIAQ</name>
<dbReference type="AlphaFoldDB" id="A0A7W4UXZ7"/>
<reference evidence="4 5" key="1">
    <citation type="submission" date="2020-08" db="EMBL/GenBank/DDBJ databases">
        <title>Sequencing the genomes of 1000 actinobacteria strains.</title>
        <authorList>
            <person name="Klenk H.-P."/>
        </authorList>
    </citation>
    <scope>NUCLEOTIDE SEQUENCE [LARGE SCALE GENOMIC DNA]</scope>
    <source>
        <strain evidence="4 5">DSM 20146</strain>
    </source>
</reference>
<proteinExistence type="predicted"/>
<dbReference type="Pfam" id="PF01734">
    <property type="entry name" value="Patatin"/>
    <property type="match status" value="1"/>
</dbReference>
<dbReference type="PROSITE" id="PS51635">
    <property type="entry name" value="PNPLA"/>
    <property type="match status" value="1"/>
</dbReference>
<keyword evidence="2" id="KW-0442">Lipid degradation</keyword>
<protein>
    <submittedName>
        <fullName evidence="4">NTE family protein</fullName>
    </submittedName>
</protein>
<organism evidence="4 5">
    <name type="scientific">Leifsonia aquatica</name>
    <name type="common">Corynebacterium aquaticum</name>
    <dbReference type="NCBI Taxonomy" id="144185"/>
    <lineage>
        <taxon>Bacteria</taxon>
        <taxon>Bacillati</taxon>
        <taxon>Actinomycetota</taxon>
        <taxon>Actinomycetes</taxon>
        <taxon>Micrococcales</taxon>
        <taxon>Microbacteriaceae</taxon>
        <taxon>Leifsonia</taxon>
    </lineage>
</organism>
<evidence type="ECO:0000313" key="5">
    <source>
        <dbReference type="Proteomes" id="UP000538196"/>
    </source>
</evidence>
<dbReference type="GO" id="GO:0016787">
    <property type="term" value="F:hydrolase activity"/>
    <property type="evidence" value="ECO:0007669"/>
    <property type="project" value="UniProtKB-UniRule"/>
</dbReference>
<dbReference type="EMBL" id="JACHVP010000003">
    <property type="protein sequence ID" value="MBB2968232.1"/>
    <property type="molecule type" value="Genomic_DNA"/>
</dbReference>
<feature type="short sequence motif" description="GXGXXG" evidence="2">
    <location>
        <begin position="12"/>
        <end position="17"/>
    </location>
</feature>
<feature type="active site" description="Nucleophile" evidence="2">
    <location>
        <position position="50"/>
    </location>
</feature>
<dbReference type="GO" id="GO:0016042">
    <property type="term" value="P:lipid catabolic process"/>
    <property type="evidence" value="ECO:0007669"/>
    <property type="project" value="UniProtKB-UniRule"/>
</dbReference>
<feature type="short sequence motif" description="GXSXG" evidence="2">
    <location>
        <begin position="48"/>
        <end position="52"/>
    </location>
</feature>
<feature type="active site" description="Proton acceptor" evidence="2">
    <location>
        <position position="192"/>
    </location>
</feature>
<keyword evidence="2" id="KW-0378">Hydrolase</keyword>
<keyword evidence="1 2" id="KW-0443">Lipid metabolism</keyword>
<dbReference type="InterPro" id="IPR016035">
    <property type="entry name" value="Acyl_Trfase/lysoPLipase"/>
</dbReference>
<feature type="short sequence motif" description="DGA/G" evidence="2">
    <location>
        <begin position="192"/>
        <end position="194"/>
    </location>
</feature>
<dbReference type="RefSeq" id="WP_221209638.1">
    <property type="nucleotide sequence ID" value="NZ_JACHVP010000003.1"/>
</dbReference>
<evidence type="ECO:0000313" key="4">
    <source>
        <dbReference type="EMBL" id="MBB2968232.1"/>
    </source>
</evidence>
<dbReference type="InterPro" id="IPR002641">
    <property type="entry name" value="PNPLA_dom"/>
</dbReference>
<evidence type="ECO:0000259" key="3">
    <source>
        <dbReference type="PROSITE" id="PS51635"/>
    </source>
</evidence>
<comment type="caution">
    <text evidence="4">The sequence shown here is derived from an EMBL/GenBank/DDBJ whole genome shotgun (WGS) entry which is preliminary data.</text>
</comment>
<dbReference type="Proteomes" id="UP000538196">
    <property type="component" value="Unassembled WGS sequence"/>
</dbReference>
<evidence type="ECO:0000256" key="1">
    <source>
        <dbReference type="ARBA" id="ARBA00023098"/>
    </source>
</evidence>
<sequence>MSMTSGALVLAGGGVAGIAWETGVLLGLQDVEPALVESILSAETTFIGTSAGSTVAAQLAGGTALSELFAHQIVEETAEIDPQVDMQGLIASFAGAMTDVASPEEARRRIGALALGARTVPPEARLAAVDARLPVKTWGEHPLLIPAVDTATGDLRVFDRDSGVGLVDAVAASCAVPGVWPPVAIDGTLYMDGGTRTSANADLAAGADRVLILVPGPEESPMGAALPAAELAALEPARVRAIFADDASLAAIGVNPLDPSTRPASARAGRELGRRVASQVAAFWG</sequence>
<keyword evidence="5" id="KW-1185">Reference proteome</keyword>
<dbReference type="Gene3D" id="3.40.1090.10">
    <property type="entry name" value="Cytosolic phospholipase A2 catalytic domain"/>
    <property type="match status" value="2"/>
</dbReference>